<evidence type="ECO:0000313" key="4">
    <source>
        <dbReference type="Proteomes" id="UP000006695"/>
    </source>
</evidence>
<dbReference type="InterPro" id="IPR000326">
    <property type="entry name" value="PAP2/HPO"/>
</dbReference>
<feature type="domain" description="Phosphatidic acid phosphatase type 2/haloperoxidase" evidence="2">
    <location>
        <begin position="69"/>
        <end position="181"/>
    </location>
</feature>
<dbReference type="InterPro" id="IPR036938">
    <property type="entry name" value="PAP2/HPO_sf"/>
</dbReference>
<keyword evidence="4" id="KW-1185">Reference proteome</keyword>
<dbReference type="SUPFAM" id="SSF48317">
    <property type="entry name" value="Acid phosphatase/Vanadium-dependent haloperoxidase"/>
    <property type="match status" value="1"/>
</dbReference>
<feature type="transmembrane region" description="Helical" evidence="1">
    <location>
        <begin position="67"/>
        <end position="87"/>
    </location>
</feature>
<dbReference type="HOGENOM" id="CLU_072573_10_1_7"/>
<dbReference type="Gene3D" id="1.20.144.10">
    <property type="entry name" value="Phosphatidic acid phosphatase type 2/haloperoxidase"/>
    <property type="match status" value="1"/>
</dbReference>
<protein>
    <submittedName>
        <fullName evidence="3">Phosphoesterase, PA-phosphatase related protein</fullName>
    </submittedName>
</protein>
<dbReference type="EMBL" id="CP000698">
    <property type="protein sequence ID" value="ABQ25336.1"/>
    <property type="molecule type" value="Genomic_DNA"/>
</dbReference>
<gene>
    <name evidence="3" type="ordered locus">Gura_1131</name>
</gene>
<dbReference type="Pfam" id="PF01569">
    <property type="entry name" value="PAP2"/>
    <property type="match status" value="1"/>
</dbReference>
<feature type="transmembrane region" description="Helical" evidence="1">
    <location>
        <begin position="37"/>
        <end position="60"/>
    </location>
</feature>
<dbReference type="SMART" id="SM00014">
    <property type="entry name" value="acidPPc"/>
    <property type="match status" value="1"/>
</dbReference>
<keyword evidence="1" id="KW-1133">Transmembrane helix</keyword>
<dbReference type="KEGG" id="gur:Gura_1131"/>
<proteinExistence type="predicted"/>
<dbReference type="PANTHER" id="PTHR14969:SF13">
    <property type="entry name" value="AT30094P"/>
    <property type="match status" value="1"/>
</dbReference>
<sequence>MDTAFYELCYGREGINHKLFMLINHADLPFLDTLMPVITLLGGARFFYLYFALIAAVYVVDRKLMPGRYLVVYAAATMLALLVENLLKEFFHVPRPAMAIGVEQIRILGEIKKYNSLPSGHAFFSFMTAFVLSYGRSARWKLGLFFLAALVAYSRIYVGAHYPLDVAGGAAVGIACGFFVWKLYGVVAGSVKRKISGD</sequence>
<keyword evidence="1" id="KW-0812">Transmembrane</keyword>
<feature type="transmembrane region" description="Helical" evidence="1">
    <location>
        <begin position="117"/>
        <end position="135"/>
    </location>
</feature>
<evidence type="ECO:0000313" key="3">
    <source>
        <dbReference type="EMBL" id="ABQ25336.1"/>
    </source>
</evidence>
<keyword evidence="1" id="KW-0472">Membrane</keyword>
<reference evidence="3 4" key="1">
    <citation type="submission" date="2007-05" db="EMBL/GenBank/DDBJ databases">
        <title>Complete sequence of Geobacter uraniireducens Rf4.</title>
        <authorList>
            <consortium name="US DOE Joint Genome Institute"/>
            <person name="Copeland A."/>
            <person name="Lucas S."/>
            <person name="Lapidus A."/>
            <person name="Barry K."/>
            <person name="Detter J.C."/>
            <person name="Glavina del Rio T."/>
            <person name="Hammon N."/>
            <person name="Israni S."/>
            <person name="Dalin E."/>
            <person name="Tice H."/>
            <person name="Pitluck S."/>
            <person name="Chertkov O."/>
            <person name="Brettin T."/>
            <person name="Bruce D."/>
            <person name="Han C."/>
            <person name="Schmutz J."/>
            <person name="Larimer F."/>
            <person name="Land M."/>
            <person name="Hauser L."/>
            <person name="Kyrpides N."/>
            <person name="Mikhailova N."/>
            <person name="Shelobolina E."/>
            <person name="Aklujkar M."/>
            <person name="Lovley D."/>
            <person name="Richardson P."/>
        </authorList>
    </citation>
    <scope>NUCLEOTIDE SEQUENCE [LARGE SCALE GENOMIC DNA]</scope>
    <source>
        <strain evidence="3 4">Rf4</strain>
    </source>
</reference>
<name>A5GAR4_GEOUR</name>
<organism evidence="3 4">
    <name type="scientific">Geotalea uraniireducens (strain Rf4)</name>
    <name type="common">Geobacter uraniireducens</name>
    <dbReference type="NCBI Taxonomy" id="351605"/>
    <lineage>
        <taxon>Bacteria</taxon>
        <taxon>Pseudomonadati</taxon>
        <taxon>Thermodesulfobacteriota</taxon>
        <taxon>Desulfuromonadia</taxon>
        <taxon>Geobacterales</taxon>
        <taxon>Geobacteraceae</taxon>
        <taxon>Geotalea</taxon>
    </lineage>
</organism>
<dbReference type="AlphaFoldDB" id="A5GAR4"/>
<feature type="transmembrane region" description="Helical" evidence="1">
    <location>
        <begin position="166"/>
        <end position="184"/>
    </location>
</feature>
<dbReference type="PANTHER" id="PTHR14969">
    <property type="entry name" value="SPHINGOSINE-1-PHOSPHATE PHOSPHOHYDROLASE"/>
    <property type="match status" value="1"/>
</dbReference>
<feature type="transmembrane region" description="Helical" evidence="1">
    <location>
        <begin position="142"/>
        <end position="160"/>
    </location>
</feature>
<dbReference type="RefSeq" id="WP_011938058.1">
    <property type="nucleotide sequence ID" value="NC_009483.1"/>
</dbReference>
<dbReference type="Proteomes" id="UP000006695">
    <property type="component" value="Chromosome"/>
</dbReference>
<evidence type="ECO:0000259" key="2">
    <source>
        <dbReference type="SMART" id="SM00014"/>
    </source>
</evidence>
<evidence type="ECO:0000256" key="1">
    <source>
        <dbReference type="SAM" id="Phobius"/>
    </source>
</evidence>
<dbReference type="STRING" id="351605.Gura_1131"/>
<accession>A5GAR4</accession>